<dbReference type="VEuPathDB" id="TriTrypDB:LdBPK_341230.1"/>
<feature type="compositionally biased region" description="Polar residues" evidence="1">
    <location>
        <begin position="313"/>
        <end position="322"/>
    </location>
</feature>
<comment type="caution">
    <text evidence="2">The sequence shown here is derived from an EMBL/GenBank/DDBJ whole genome shotgun (WGS) entry which is preliminary data.</text>
</comment>
<proteinExistence type="predicted"/>
<dbReference type="EMBL" id="RHLD01000026">
    <property type="protein sequence ID" value="TPP50408.1"/>
    <property type="molecule type" value="Genomic_DNA"/>
</dbReference>
<sequence length="479" mass="50822">MNYQVFSYMPSAASAPATASSSVADAPPRPIRVTPSALSALLYAILYSIEFQSPVGPRPPTLRDHATPRGSGGAVSTGAAAPSAATLLTSAVSVMSSFWGRYPATMQNQQPMQNKSQQQDASFQLATGATAAAFPGSFDASPETSARSLTLAETAELAALQRQHEQPFVVPVTQVLHKLGGVHITVRETHNPTITIAYNRVMEEIDALVSEHEQRLARLPLSSSLSFSSQALIAGQSTLASATVLINSGIVEGGASVAGSRGENTAERLARNSNTAGLPAPQQLPRALLQSVDLRQALPSPASPMSPLRSVSGVGSPTSDATAATWGRSGAGCNSDCGDAWTLGRDEVGMVLSVRLLSKEVTRWRMAHERPLAEWRFPIIRTSNERLIRPRTQNSVATGAAGSAAVDGTEANRHDYRGEGGARSVPAELTLVNDPAQVHHVLEFILKSSYQTTSMETFTDFTSGELVFDAHVQEKHRFT</sequence>
<feature type="region of interest" description="Disordered" evidence="1">
    <location>
        <begin position="57"/>
        <end position="78"/>
    </location>
</feature>
<reference evidence="3" key="1">
    <citation type="submission" date="2019-02" db="EMBL/GenBank/DDBJ databases">
        <title>FDA dAtabase for Regulatory Grade micrObial Sequences (FDA-ARGOS): Supporting development and validation of Infectious Disease Dx tests.</title>
        <authorList>
            <person name="Duncan R."/>
            <person name="Fisher C."/>
            <person name="Tallon L."/>
            <person name="Sadzewicz L."/>
            <person name="Sengamalay N."/>
            <person name="Ott S."/>
            <person name="Godinez A."/>
            <person name="Nagaraj S."/>
            <person name="Vavikolanu K."/>
            <person name="Vyas G."/>
            <person name="Nadendla S."/>
            <person name="Aluvathingal J."/>
            <person name="Sichtig H."/>
        </authorList>
    </citation>
    <scope>NUCLEOTIDE SEQUENCE [LARGE SCALE GENOMIC DNA]</scope>
    <source>
        <strain evidence="3">FDAARGOS_360</strain>
    </source>
</reference>
<dbReference type="AlphaFoldDB" id="A0A504XSW2"/>
<accession>A0A504XSW2</accession>
<feature type="region of interest" description="Disordered" evidence="1">
    <location>
        <begin position="299"/>
        <end position="329"/>
    </location>
</feature>
<evidence type="ECO:0000256" key="1">
    <source>
        <dbReference type="SAM" id="MobiDB-lite"/>
    </source>
</evidence>
<dbReference type="VEuPathDB" id="TriTrypDB:LdCL_340018200"/>
<dbReference type="Proteomes" id="UP000318821">
    <property type="component" value="Unassembled WGS sequence"/>
</dbReference>
<name>A0A504XSW2_LEIDO</name>
<protein>
    <submittedName>
        <fullName evidence="2">Uncharacterized protein</fullName>
    </submittedName>
</protein>
<evidence type="ECO:0000313" key="3">
    <source>
        <dbReference type="Proteomes" id="UP000318821"/>
    </source>
</evidence>
<gene>
    <name evidence="2" type="ORF">CGC20_1910</name>
</gene>
<organism evidence="2 3">
    <name type="scientific">Leishmania donovani</name>
    <dbReference type="NCBI Taxonomy" id="5661"/>
    <lineage>
        <taxon>Eukaryota</taxon>
        <taxon>Discoba</taxon>
        <taxon>Euglenozoa</taxon>
        <taxon>Kinetoplastea</taxon>
        <taxon>Metakinetoplastina</taxon>
        <taxon>Trypanosomatida</taxon>
        <taxon>Trypanosomatidae</taxon>
        <taxon>Leishmaniinae</taxon>
        <taxon>Leishmania</taxon>
    </lineage>
</organism>
<evidence type="ECO:0000313" key="2">
    <source>
        <dbReference type="EMBL" id="TPP50408.1"/>
    </source>
</evidence>
<feature type="compositionally biased region" description="Low complexity" evidence="1">
    <location>
        <begin position="299"/>
        <end position="310"/>
    </location>
</feature>
<dbReference type="VEuPathDB" id="TriTrypDB:LDHU3_34.1950"/>